<protein>
    <submittedName>
        <fullName evidence="1">Uncharacterized protein</fullName>
    </submittedName>
</protein>
<sequence>MLDRHCLCHFLVEFWSDRSLLNRLGRFTWYFRTVLRILLTC</sequence>
<proteinExistence type="predicted"/>
<dbReference type="EMBL" id="GBRH01269444">
    <property type="protein sequence ID" value="JAD28451.1"/>
    <property type="molecule type" value="Transcribed_RNA"/>
</dbReference>
<name>A0A0A8YQ46_ARUDO</name>
<reference evidence="1" key="1">
    <citation type="submission" date="2014-09" db="EMBL/GenBank/DDBJ databases">
        <authorList>
            <person name="Magalhaes I.L.F."/>
            <person name="Oliveira U."/>
            <person name="Santos F.R."/>
            <person name="Vidigal T.H.D.A."/>
            <person name="Brescovit A.D."/>
            <person name="Santos A.J."/>
        </authorList>
    </citation>
    <scope>NUCLEOTIDE SEQUENCE</scope>
    <source>
        <tissue evidence="1">Shoot tissue taken approximately 20 cm above the soil surface</tissue>
    </source>
</reference>
<accession>A0A0A8YQ46</accession>
<reference evidence="1" key="2">
    <citation type="journal article" date="2015" name="Data Brief">
        <title>Shoot transcriptome of the giant reed, Arundo donax.</title>
        <authorList>
            <person name="Barrero R.A."/>
            <person name="Guerrero F.D."/>
            <person name="Moolhuijzen P."/>
            <person name="Goolsby J.A."/>
            <person name="Tidwell J."/>
            <person name="Bellgard S.E."/>
            <person name="Bellgard M.I."/>
        </authorList>
    </citation>
    <scope>NUCLEOTIDE SEQUENCE</scope>
    <source>
        <tissue evidence="1">Shoot tissue taken approximately 20 cm above the soil surface</tissue>
    </source>
</reference>
<organism evidence="1">
    <name type="scientific">Arundo donax</name>
    <name type="common">Giant reed</name>
    <name type="synonym">Donax arundinaceus</name>
    <dbReference type="NCBI Taxonomy" id="35708"/>
    <lineage>
        <taxon>Eukaryota</taxon>
        <taxon>Viridiplantae</taxon>
        <taxon>Streptophyta</taxon>
        <taxon>Embryophyta</taxon>
        <taxon>Tracheophyta</taxon>
        <taxon>Spermatophyta</taxon>
        <taxon>Magnoliopsida</taxon>
        <taxon>Liliopsida</taxon>
        <taxon>Poales</taxon>
        <taxon>Poaceae</taxon>
        <taxon>PACMAD clade</taxon>
        <taxon>Arundinoideae</taxon>
        <taxon>Arundineae</taxon>
        <taxon>Arundo</taxon>
    </lineage>
</organism>
<dbReference type="AlphaFoldDB" id="A0A0A8YQ46"/>
<evidence type="ECO:0000313" key="1">
    <source>
        <dbReference type="EMBL" id="JAD28451.1"/>
    </source>
</evidence>